<feature type="region of interest" description="Disordered" evidence="1">
    <location>
        <begin position="1"/>
        <end position="112"/>
    </location>
</feature>
<comment type="caution">
    <text evidence="2">The sequence shown here is derived from an EMBL/GenBank/DDBJ whole genome shotgun (WGS) entry which is preliminary data.</text>
</comment>
<dbReference type="InParanoid" id="A0A1Y2BKC9"/>
<feature type="compositionally biased region" description="Low complexity" evidence="1">
    <location>
        <begin position="95"/>
        <end position="104"/>
    </location>
</feature>
<dbReference type="AlphaFoldDB" id="A0A1Y2BKC9"/>
<sequence>MSTEPGHSNSETHLKQDGTPDERFKEHGGGSHGQQGVGFEEEGDGRSRLVTEGSSEDGAYKPSQHGGQKKDGGEDKRTSSEHGFGECGDRERASEAGSKGGSASYDNGGLTQ</sequence>
<organism evidence="2 3">
    <name type="scientific">Naematelia encephala</name>
    <dbReference type="NCBI Taxonomy" id="71784"/>
    <lineage>
        <taxon>Eukaryota</taxon>
        <taxon>Fungi</taxon>
        <taxon>Dikarya</taxon>
        <taxon>Basidiomycota</taxon>
        <taxon>Agaricomycotina</taxon>
        <taxon>Tremellomycetes</taxon>
        <taxon>Tremellales</taxon>
        <taxon>Naemateliaceae</taxon>
        <taxon>Naematelia</taxon>
    </lineage>
</organism>
<keyword evidence="3" id="KW-1185">Reference proteome</keyword>
<evidence type="ECO:0000256" key="1">
    <source>
        <dbReference type="SAM" id="MobiDB-lite"/>
    </source>
</evidence>
<evidence type="ECO:0000313" key="3">
    <source>
        <dbReference type="Proteomes" id="UP000193986"/>
    </source>
</evidence>
<feature type="compositionally biased region" description="Basic and acidic residues" evidence="1">
    <location>
        <begin position="10"/>
        <end position="29"/>
    </location>
</feature>
<evidence type="ECO:0000313" key="2">
    <source>
        <dbReference type="EMBL" id="ORY34555.1"/>
    </source>
</evidence>
<accession>A0A1Y2BKC9</accession>
<dbReference type="Proteomes" id="UP000193986">
    <property type="component" value="Unassembled WGS sequence"/>
</dbReference>
<proteinExistence type="predicted"/>
<gene>
    <name evidence="2" type="ORF">BCR39DRAFT_556073</name>
</gene>
<feature type="compositionally biased region" description="Basic and acidic residues" evidence="1">
    <location>
        <begin position="68"/>
        <end position="94"/>
    </location>
</feature>
<protein>
    <submittedName>
        <fullName evidence="2">Uncharacterized protein</fullName>
    </submittedName>
</protein>
<reference evidence="2 3" key="1">
    <citation type="submission" date="2016-07" db="EMBL/GenBank/DDBJ databases">
        <title>Pervasive Adenine N6-methylation of Active Genes in Fungi.</title>
        <authorList>
            <consortium name="DOE Joint Genome Institute"/>
            <person name="Mondo S.J."/>
            <person name="Dannebaum R.O."/>
            <person name="Kuo R.C."/>
            <person name="Labutti K."/>
            <person name="Haridas S."/>
            <person name="Kuo A."/>
            <person name="Salamov A."/>
            <person name="Ahrendt S.R."/>
            <person name="Lipzen A."/>
            <person name="Sullivan W."/>
            <person name="Andreopoulos W.B."/>
            <person name="Clum A."/>
            <person name="Lindquist E."/>
            <person name="Daum C."/>
            <person name="Ramamoorthy G.K."/>
            <person name="Gryganskyi A."/>
            <person name="Culley D."/>
            <person name="Magnuson J.K."/>
            <person name="James T.Y."/>
            <person name="O'Malley M.A."/>
            <person name="Stajich J.E."/>
            <person name="Spatafora J.W."/>
            <person name="Visel A."/>
            <person name="Grigoriev I.V."/>
        </authorList>
    </citation>
    <scope>NUCLEOTIDE SEQUENCE [LARGE SCALE GENOMIC DNA]</scope>
    <source>
        <strain evidence="2 3">68-887.2</strain>
    </source>
</reference>
<dbReference type="EMBL" id="MCFC01000002">
    <property type="protein sequence ID" value="ORY34555.1"/>
    <property type="molecule type" value="Genomic_DNA"/>
</dbReference>
<dbReference type="OrthoDB" id="2560848at2759"/>
<name>A0A1Y2BKC9_9TREE</name>